<evidence type="ECO:0000256" key="1">
    <source>
        <dbReference type="ARBA" id="ARBA00022612"/>
    </source>
</evidence>
<evidence type="ECO:0000313" key="4">
    <source>
        <dbReference type="Proteomes" id="UP000632659"/>
    </source>
</evidence>
<dbReference type="AlphaFoldDB" id="A0A8J6P2V9"/>
<dbReference type="InterPro" id="IPR052404">
    <property type="entry name" value="SPP1-like_terminase"/>
</dbReference>
<keyword evidence="1" id="KW-1188">Viral release from host cell</keyword>
<dbReference type="PANTHER" id="PTHR41328">
    <property type="entry name" value="TERMINASE SMALL SUBUNIT-RELATED"/>
    <property type="match status" value="1"/>
</dbReference>
<accession>A0A8J6P2V9</accession>
<evidence type="ECO:0000256" key="2">
    <source>
        <dbReference type="ARBA" id="ARBA00023219"/>
    </source>
</evidence>
<reference evidence="3" key="1">
    <citation type="submission" date="2020-08" db="EMBL/GenBank/DDBJ databases">
        <title>Genome public.</title>
        <authorList>
            <person name="Liu C."/>
            <person name="Sun Q."/>
        </authorList>
    </citation>
    <scope>NUCLEOTIDE SEQUENCE</scope>
    <source>
        <strain evidence="3">NSJ-15</strain>
    </source>
</reference>
<dbReference type="InterPro" id="IPR038713">
    <property type="entry name" value="Terminase_Gp1_N_sf"/>
</dbReference>
<dbReference type="OrthoDB" id="1852072at2"/>
<protein>
    <submittedName>
        <fullName evidence="3">Terminase small subunit</fullName>
    </submittedName>
</protein>
<dbReference type="InterPro" id="IPR005335">
    <property type="entry name" value="Terminase_ssu"/>
</dbReference>
<evidence type="ECO:0000313" key="3">
    <source>
        <dbReference type="EMBL" id="MBC8610038.1"/>
    </source>
</evidence>
<proteinExistence type="predicted"/>
<dbReference type="Pfam" id="PF03592">
    <property type="entry name" value="Terminase_2"/>
    <property type="match status" value="1"/>
</dbReference>
<comment type="caution">
    <text evidence="3">The sequence shown here is derived from an EMBL/GenBank/DDBJ whole genome shotgun (WGS) entry which is preliminary data.</text>
</comment>
<name>A0A8J6P2V9_9FIRM</name>
<keyword evidence="4" id="KW-1185">Reference proteome</keyword>
<keyword evidence="2" id="KW-0231">Viral genome packaging</keyword>
<dbReference type="EMBL" id="JACRTL010000001">
    <property type="protein sequence ID" value="MBC8610038.1"/>
    <property type="molecule type" value="Genomic_DNA"/>
</dbReference>
<organism evidence="3 4">
    <name type="scientific">Massiliimalia timonensis</name>
    <dbReference type="NCBI Taxonomy" id="1987501"/>
    <lineage>
        <taxon>Bacteria</taxon>
        <taxon>Bacillati</taxon>
        <taxon>Bacillota</taxon>
        <taxon>Clostridia</taxon>
        <taxon>Eubacteriales</taxon>
        <taxon>Oscillospiraceae</taxon>
        <taxon>Massiliimalia</taxon>
    </lineage>
</organism>
<gene>
    <name evidence="3" type="ORF">H8702_02735</name>
</gene>
<sequence length="175" mass="20477">MEGEDDTEQTENKKTTIKETLFCYYFHHYRNGREAAVKAGYSPRLSESIAARLLQREEIRRLCRQFDREYHKQQLYNDVISGLKRLAFGSVRDGVKLMFDGEISDWENLDLFSVREIKRQKNGTMEIRFADRFQALEKLLELEEMESEQEGTAALYRALELGAQSLGKHLKEDGD</sequence>
<dbReference type="GO" id="GO:0051276">
    <property type="term" value="P:chromosome organization"/>
    <property type="evidence" value="ECO:0007669"/>
    <property type="project" value="InterPro"/>
</dbReference>
<dbReference type="Gene3D" id="1.10.10.1400">
    <property type="entry name" value="Terminase, small subunit, N-terminal DNA-binding domain, HTH motif"/>
    <property type="match status" value="1"/>
</dbReference>
<dbReference type="PANTHER" id="PTHR41328:SF2">
    <property type="entry name" value="TERMINASE SMALL SUBUNIT"/>
    <property type="match status" value="1"/>
</dbReference>
<dbReference type="Proteomes" id="UP000632659">
    <property type="component" value="Unassembled WGS sequence"/>
</dbReference>